<proteinExistence type="predicted"/>
<gene>
    <name evidence="1" type="ORF">LY89DRAFT_269934</name>
</gene>
<organism evidence="1 2">
    <name type="scientific">Mollisia scopiformis</name>
    <name type="common">Conifer needle endophyte fungus</name>
    <name type="synonym">Phialocephala scopiformis</name>
    <dbReference type="NCBI Taxonomy" id="149040"/>
    <lineage>
        <taxon>Eukaryota</taxon>
        <taxon>Fungi</taxon>
        <taxon>Dikarya</taxon>
        <taxon>Ascomycota</taxon>
        <taxon>Pezizomycotina</taxon>
        <taxon>Leotiomycetes</taxon>
        <taxon>Helotiales</taxon>
        <taxon>Mollisiaceae</taxon>
        <taxon>Mollisia</taxon>
    </lineage>
</organism>
<evidence type="ECO:0000313" key="1">
    <source>
        <dbReference type="EMBL" id="KUJ10101.1"/>
    </source>
</evidence>
<reference evidence="1 2" key="1">
    <citation type="submission" date="2015-10" db="EMBL/GenBank/DDBJ databases">
        <title>Full genome of DAOMC 229536 Phialocephala scopiformis, a fungal endophyte of spruce producing the potent anti-insectan compound rugulosin.</title>
        <authorList>
            <consortium name="DOE Joint Genome Institute"/>
            <person name="Walker A.K."/>
            <person name="Frasz S.L."/>
            <person name="Seifert K.A."/>
            <person name="Miller J.D."/>
            <person name="Mondo S.J."/>
            <person name="Labutti K."/>
            <person name="Lipzen A."/>
            <person name="Dockter R."/>
            <person name="Kennedy M."/>
            <person name="Grigoriev I.V."/>
            <person name="Spatafora J.W."/>
        </authorList>
    </citation>
    <scope>NUCLEOTIDE SEQUENCE [LARGE SCALE GENOMIC DNA]</scope>
    <source>
        <strain evidence="1 2">CBS 120377</strain>
    </source>
</reference>
<dbReference type="GeneID" id="28816081"/>
<dbReference type="Proteomes" id="UP000070700">
    <property type="component" value="Unassembled WGS sequence"/>
</dbReference>
<dbReference type="EMBL" id="KQ947430">
    <property type="protein sequence ID" value="KUJ10101.1"/>
    <property type="molecule type" value="Genomic_DNA"/>
</dbReference>
<dbReference type="InParanoid" id="A0A132BCJ9"/>
<sequence>MFCEMEPPARESVKRMNPSLWTLGTTVICVKISTGDAQPLNSLASWVDGDSTFHLQPRDETYLTNSTEGDAAIDRLQECGTGGSVWKLGSEAICKVKSWYEGRQLEATTIDFVRKTCPEVPMAEVIYSWIDRPINRTFLIMKRVQARTLNTAWPHLSAAQHMNIAKEVAHHCSSLARITSSRYESISGCGVYEYWLMGKLPASNPSWFYMTVGPFSSIDMKTYMTKISCEILPERPISRVSGLPPNPR</sequence>
<accession>A0A132BCJ9</accession>
<evidence type="ECO:0000313" key="2">
    <source>
        <dbReference type="Proteomes" id="UP000070700"/>
    </source>
</evidence>
<dbReference type="KEGG" id="psco:LY89DRAFT_269934"/>
<protein>
    <submittedName>
        <fullName evidence="1">Uncharacterized protein</fullName>
    </submittedName>
</protein>
<dbReference type="InterPro" id="IPR051678">
    <property type="entry name" value="AGP_Transferase"/>
</dbReference>
<dbReference type="OrthoDB" id="5404599at2759"/>
<dbReference type="AlphaFoldDB" id="A0A132BCJ9"/>
<keyword evidence="2" id="KW-1185">Reference proteome</keyword>
<dbReference type="PANTHER" id="PTHR21310:SF15">
    <property type="entry name" value="AMINOGLYCOSIDE PHOSPHOTRANSFERASE DOMAIN-CONTAINING PROTEIN"/>
    <property type="match status" value="1"/>
</dbReference>
<dbReference type="PANTHER" id="PTHR21310">
    <property type="entry name" value="AMINOGLYCOSIDE PHOSPHOTRANSFERASE-RELATED-RELATED"/>
    <property type="match status" value="1"/>
</dbReference>
<dbReference type="RefSeq" id="XP_018064456.1">
    <property type="nucleotide sequence ID" value="XM_018206355.1"/>
</dbReference>
<name>A0A132BCJ9_MOLSC</name>